<accession>A0ABY6MX70</accession>
<keyword evidence="2" id="KW-0547">Nucleotide-binding</keyword>
<keyword evidence="6" id="KW-1185">Reference proteome</keyword>
<evidence type="ECO:0000256" key="1">
    <source>
        <dbReference type="ARBA" id="ARBA00006914"/>
    </source>
</evidence>
<evidence type="ECO:0000313" key="5">
    <source>
        <dbReference type="EMBL" id="UZE94426.1"/>
    </source>
</evidence>
<dbReference type="Proteomes" id="UP001163739">
    <property type="component" value="Chromosome"/>
</dbReference>
<evidence type="ECO:0000313" key="6">
    <source>
        <dbReference type="Proteomes" id="UP001163739"/>
    </source>
</evidence>
<dbReference type="SUPFAM" id="SSF52540">
    <property type="entry name" value="P-loop containing nucleoside triphosphate hydrolases"/>
    <property type="match status" value="2"/>
</dbReference>
<reference evidence="5" key="1">
    <citation type="submission" date="2022-06" db="EMBL/GenBank/DDBJ databases">
        <title>Alkalimarinus sp. nov., isolated from gut of a Alitta virens.</title>
        <authorList>
            <person name="Yang A.I."/>
            <person name="Shin N.-R."/>
        </authorList>
    </citation>
    <scope>NUCLEOTIDE SEQUENCE</scope>
    <source>
        <strain evidence="5">A2M4</strain>
    </source>
</reference>
<dbReference type="InterPro" id="IPR003959">
    <property type="entry name" value="ATPase_AAA_core"/>
</dbReference>
<evidence type="ECO:0000256" key="2">
    <source>
        <dbReference type="ARBA" id="ARBA00022741"/>
    </source>
</evidence>
<dbReference type="InterPro" id="IPR050221">
    <property type="entry name" value="26S_Proteasome_ATPase"/>
</dbReference>
<dbReference type="CDD" id="cd19481">
    <property type="entry name" value="RecA-like_protease"/>
    <property type="match status" value="1"/>
</dbReference>
<organism evidence="5 6">
    <name type="scientific">Alkalimarinus alittae</name>
    <dbReference type="NCBI Taxonomy" id="2961619"/>
    <lineage>
        <taxon>Bacteria</taxon>
        <taxon>Pseudomonadati</taxon>
        <taxon>Pseudomonadota</taxon>
        <taxon>Gammaproteobacteria</taxon>
        <taxon>Alteromonadales</taxon>
        <taxon>Alteromonadaceae</taxon>
        <taxon>Alkalimarinus</taxon>
    </lineage>
</organism>
<dbReference type="SMART" id="SM00382">
    <property type="entry name" value="AAA"/>
    <property type="match status" value="2"/>
</dbReference>
<dbReference type="EMBL" id="CP100390">
    <property type="protein sequence ID" value="UZE94426.1"/>
    <property type="molecule type" value="Genomic_DNA"/>
</dbReference>
<gene>
    <name evidence="5" type="ORF">NKI27_09990</name>
</gene>
<evidence type="ECO:0000256" key="3">
    <source>
        <dbReference type="ARBA" id="ARBA00022840"/>
    </source>
</evidence>
<dbReference type="Gene3D" id="3.40.50.300">
    <property type="entry name" value="P-loop containing nucleotide triphosphate hydrolases"/>
    <property type="match status" value="2"/>
</dbReference>
<dbReference type="PANTHER" id="PTHR23073">
    <property type="entry name" value="26S PROTEASOME REGULATORY SUBUNIT"/>
    <property type="match status" value="1"/>
</dbReference>
<name>A0ABY6MX70_9ALTE</name>
<feature type="domain" description="AAA+ ATPase" evidence="4">
    <location>
        <begin position="486"/>
        <end position="617"/>
    </location>
</feature>
<sequence length="694" mass="76565">MAISRRSPSQSSNAGTVDPLIQLWLLRILVPLGGYRKLDCFDFDSTGEALGLKQWVDLIDFDLKSVRNELRHKHKIAERNFGQAGTPACLASNVERLSGLVGLSDTDCRLLEFVVLINNERILDETADLLGDLSSVKLFNALSEILQIPVNQVRNALNPQGILAQSGLVSVDRRGSSCLRSKLDVLSSNFADQIFSSDADPVSLLRDTVSVSSPPQLTIKDYEHITDELNVLKPYLKKSITTSREGVNIFLHGAPGTGKSQLVKVLAKMLGCELFEVASEDEEGDPVTGEKRLRAFRAAQKFFANQKSLILFDEVEDVFNDGDEFFGRRSTAQTRKAWINRMLEESPIPTLWLSNSAACLDQAFIRRFDMVIELPVPPKRQRQRIISKRCSGFLDKQTIERIAESEALAPAVVARAASVVETVQCELGSVGVASAFELIVNNTLETQGHKPVRKHDPKGLPDTYNPAFIHSDTNTTELASGLVANKAGRLCLYGAPGTGKTAYGRWIAEQLGAPLIIKRASDLISKWVGDSEKNIALAFKEAEDEGAVLLMDEVDSFLQDRRGAQMSWEVTRVNEMLTQMESFSGVFIATTNLMDGIDQAALRRFDLKVKFDYLKPDQAWKLLARQCKSLGLPKPAVIHKPSLDGLINLTPGDFAAVARRHRFQPITSAKDMIDALAGECSIKEGVKRAIGFTH</sequence>
<protein>
    <submittedName>
        <fullName evidence="5">AAA family ATPase</fullName>
    </submittedName>
</protein>
<dbReference type="Pfam" id="PF00004">
    <property type="entry name" value="AAA"/>
    <property type="match status" value="2"/>
</dbReference>
<proteinExistence type="inferred from homology"/>
<keyword evidence="3" id="KW-0067">ATP-binding</keyword>
<feature type="domain" description="AAA+ ATPase" evidence="4">
    <location>
        <begin position="245"/>
        <end position="378"/>
    </location>
</feature>
<comment type="similarity">
    <text evidence="1">Belongs to the AAA ATPase family.</text>
</comment>
<dbReference type="InterPro" id="IPR027417">
    <property type="entry name" value="P-loop_NTPase"/>
</dbReference>
<dbReference type="RefSeq" id="WP_265045920.1">
    <property type="nucleotide sequence ID" value="NZ_CP100390.1"/>
</dbReference>
<dbReference type="InterPro" id="IPR003593">
    <property type="entry name" value="AAA+_ATPase"/>
</dbReference>
<evidence type="ECO:0000259" key="4">
    <source>
        <dbReference type="SMART" id="SM00382"/>
    </source>
</evidence>